<gene>
    <name evidence="2" type="ORF">ARMOST_21680</name>
</gene>
<dbReference type="EMBL" id="FUEG01000053">
    <property type="protein sequence ID" value="SJL18108.1"/>
    <property type="molecule type" value="Genomic_DNA"/>
</dbReference>
<dbReference type="Pfam" id="PF12937">
    <property type="entry name" value="F-box-like"/>
    <property type="match status" value="1"/>
</dbReference>
<feature type="domain" description="F-box" evidence="1">
    <location>
        <begin position="1"/>
        <end position="46"/>
    </location>
</feature>
<dbReference type="PROSITE" id="PS50181">
    <property type="entry name" value="FBOX"/>
    <property type="match status" value="1"/>
</dbReference>
<proteinExistence type="predicted"/>
<name>A0A284SAT0_ARMOS</name>
<evidence type="ECO:0000313" key="3">
    <source>
        <dbReference type="Proteomes" id="UP000219338"/>
    </source>
</evidence>
<sequence length="101" mass="11440">MQLLDLPHELLSYIVHFADPNTLCALCLTEKRTLYDIAHDFLWKNVTVIFGTDQNPEHSLFSFDSEHLAGIRSLSVVVDGYFDFCLSAFASVLTSMINRSI</sequence>
<organism evidence="2 3">
    <name type="scientific">Armillaria ostoyae</name>
    <name type="common">Armillaria root rot fungus</name>
    <dbReference type="NCBI Taxonomy" id="47428"/>
    <lineage>
        <taxon>Eukaryota</taxon>
        <taxon>Fungi</taxon>
        <taxon>Dikarya</taxon>
        <taxon>Basidiomycota</taxon>
        <taxon>Agaricomycotina</taxon>
        <taxon>Agaricomycetes</taxon>
        <taxon>Agaricomycetidae</taxon>
        <taxon>Agaricales</taxon>
        <taxon>Marasmiineae</taxon>
        <taxon>Physalacriaceae</taxon>
        <taxon>Armillaria</taxon>
    </lineage>
</organism>
<dbReference type="Proteomes" id="UP000219338">
    <property type="component" value="Unassembled WGS sequence"/>
</dbReference>
<evidence type="ECO:0000313" key="2">
    <source>
        <dbReference type="EMBL" id="SJL18108.1"/>
    </source>
</evidence>
<keyword evidence="3" id="KW-1185">Reference proteome</keyword>
<dbReference type="SUPFAM" id="SSF81383">
    <property type="entry name" value="F-box domain"/>
    <property type="match status" value="1"/>
</dbReference>
<dbReference type="InterPro" id="IPR036047">
    <property type="entry name" value="F-box-like_dom_sf"/>
</dbReference>
<protein>
    <recommendedName>
        <fullName evidence="1">F-box domain-containing protein</fullName>
    </recommendedName>
</protein>
<evidence type="ECO:0000259" key="1">
    <source>
        <dbReference type="PROSITE" id="PS50181"/>
    </source>
</evidence>
<dbReference type="AlphaFoldDB" id="A0A284SAT0"/>
<reference evidence="3" key="1">
    <citation type="journal article" date="2017" name="Nat. Ecol. Evol.">
        <title>Genome expansion and lineage-specific genetic innovations in the forest pathogenic fungi Armillaria.</title>
        <authorList>
            <person name="Sipos G."/>
            <person name="Prasanna A.N."/>
            <person name="Walter M.C."/>
            <person name="O'Connor E."/>
            <person name="Balint B."/>
            <person name="Krizsan K."/>
            <person name="Kiss B."/>
            <person name="Hess J."/>
            <person name="Varga T."/>
            <person name="Slot J."/>
            <person name="Riley R."/>
            <person name="Boka B."/>
            <person name="Rigling D."/>
            <person name="Barry K."/>
            <person name="Lee J."/>
            <person name="Mihaltcheva S."/>
            <person name="LaButti K."/>
            <person name="Lipzen A."/>
            <person name="Waldron R."/>
            <person name="Moloney N.M."/>
            <person name="Sperisen C."/>
            <person name="Kredics L."/>
            <person name="Vagvoelgyi C."/>
            <person name="Patrignani A."/>
            <person name="Fitzpatrick D."/>
            <person name="Nagy I."/>
            <person name="Doyle S."/>
            <person name="Anderson J.B."/>
            <person name="Grigoriev I.V."/>
            <person name="Gueldener U."/>
            <person name="Muensterkoetter M."/>
            <person name="Nagy L.G."/>
        </authorList>
    </citation>
    <scope>NUCLEOTIDE SEQUENCE [LARGE SCALE GENOMIC DNA]</scope>
    <source>
        <strain evidence="3">C18/9</strain>
    </source>
</reference>
<dbReference type="OrthoDB" id="3083720at2759"/>
<dbReference type="InterPro" id="IPR001810">
    <property type="entry name" value="F-box_dom"/>
</dbReference>
<accession>A0A284SAT0</accession>